<comment type="caution">
    <text evidence="2">The sequence shown here is derived from an EMBL/GenBank/DDBJ whole genome shotgun (WGS) entry which is preliminary data.</text>
</comment>
<dbReference type="Proteomes" id="UP001341840">
    <property type="component" value="Unassembled WGS sequence"/>
</dbReference>
<feature type="region of interest" description="Disordered" evidence="1">
    <location>
        <begin position="53"/>
        <end position="84"/>
    </location>
</feature>
<sequence length="104" mass="11841">MDQRKTMCELQQIWARLSGGDVEQRRNNRPQRVGELPMTRIARIEAATSETAAGLRRRRCRPEEDLKKGAGAESEKKRDGVESEVGRRLGFLVAAWGKKEAEEF</sequence>
<evidence type="ECO:0000313" key="2">
    <source>
        <dbReference type="EMBL" id="MED6216842.1"/>
    </source>
</evidence>
<accession>A0ABU6Z2J1</accession>
<evidence type="ECO:0000313" key="3">
    <source>
        <dbReference type="Proteomes" id="UP001341840"/>
    </source>
</evidence>
<organism evidence="2 3">
    <name type="scientific">Stylosanthes scabra</name>
    <dbReference type="NCBI Taxonomy" id="79078"/>
    <lineage>
        <taxon>Eukaryota</taxon>
        <taxon>Viridiplantae</taxon>
        <taxon>Streptophyta</taxon>
        <taxon>Embryophyta</taxon>
        <taxon>Tracheophyta</taxon>
        <taxon>Spermatophyta</taxon>
        <taxon>Magnoliopsida</taxon>
        <taxon>eudicotyledons</taxon>
        <taxon>Gunneridae</taxon>
        <taxon>Pentapetalae</taxon>
        <taxon>rosids</taxon>
        <taxon>fabids</taxon>
        <taxon>Fabales</taxon>
        <taxon>Fabaceae</taxon>
        <taxon>Papilionoideae</taxon>
        <taxon>50 kb inversion clade</taxon>
        <taxon>dalbergioids sensu lato</taxon>
        <taxon>Dalbergieae</taxon>
        <taxon>Pterocarpus clade</taxon>
        <taxon>Stylosanthes</taxon>
    </lineage>
</organism>
<gene>
    <name evidence="2" type="ORF">PIB30_011744</name>
</gene>
<evidence type="ECO:0000256" key="1">
    <source>
        <dbReference type="SAM" id="MobiDB-lite"/>
    </source>
</evidence>
<reference evidence="2 3" key="1">
    <citation type="journal article" date="2023" name="Plants (Basel)">
        <title>Bridging the Gap: Combining Genomics and Transcriptomics Approaches to Understand Stylosanthes scabra, an Orphan Legume from the Brazilian Caatinga.</title>
        <authorList>
            <person name="Ferreira-Neto J.R.C."/>
            <person name="da Silva M.D."/>
            <person name="Binneck E."/>
            <person name="de Melo N.F."/>
            <person name="da Silva R.H."/>
            <person name="de Melo A.L.T.M."/>
            <person name="Pandolfi V."/>
            <person name="Bustamante F.O."/>
            <person name="Brasileiro-Vidal A.C."/>
            <person name="Benko-Iseppon A.M."/>
        </authorList>
    </citation>
    <scope>NUCLEOTIDE SEQUENCE [LARGE SCALE GENOMIC DNA]</scope>
    <source>
        <tissue evidence="2">Leaves</tissue>
    </source>
</reference>
<name>A0ABU6Z2J1_9FABA</name>
<proteinExistence type="predicted"/>
<keyword evidence="3" id="KW-1185">Reference proteome</keyword>
<feature type="compositionally biased region" description="Basic and acidic residues" evidence="1">
    <location>
        <begin position="61"/>
        <end position="84"/>
    </location>
</feature>
<dbReference type="EMBL" id="JASCZI010271889">
    <property type="protein sequence ID" value="MED6216842.1"/>
    <property type="molecule type" value="Genomic_DNA"/>
</dbReference>
<protein>
    <submittedName>
        <fullName evidence="2">Uncharacterized protein</fullName>
    </submittedName>
</protein>